<feature type="transmembrane region" description="Helical" evidence="7">
    <location>
        <begin position="166"/>
        <end position="184"/>
    </location>
</feature>
<keyword evidence="4 7" id="KW-0472">Membrane</keyword>
<dbReference type="Proteomes" id="UP001430356">
    <property type="component" value="Unassembled WGS sequence"/>
</dbReference>
<evidence type="ECO:0000256" key="1">
    <source>
        <dbReference type="ARBA" id="ARBA00004370"/>
    </source>
</evidence>
<dbReference type="Pfam" id="PF01066">
    <property type="entry name" value="CDP-OH_P_transf"/>
    <property type="match status" value="1"/>
</dbReference>
<feature type="transmembrane region" description="Helical" evidence="7">
    <location>
        <begin position="101"/>
        <end position="119"/>
    </location>
</feature>
<dbReference type="EMBL" id="JAECZO010000087">
    <property type="protein sequence ID" value="KAK7196846.1"/>
    <property type="molecule type" value="Genomic_DNA"/>
</dbReference>
<dbReference type="GO" id="GO:0008654">
    <property type="term" value="P:phospholipid biosynthetic process"/>
    <property type="evidence" value="ECO:0007669"/>
    <property type="project" value="InterPro"/>
</dbReference>
<evidence type="ECO:0000256" key="2">
    <source>
        <dbReference type="ARBA" id="ARBA00010441"/>
    </source>
</evidence>
<gene>
    <name evidence="8" type="ORF">NESM_000625700</name>
</gene>
<evidence type="ECO:0000313" key="9">
    <source>
        <dbReference type="Proteomes" id="UP001430356"/>
    </source>
</evidence>
<feature type="transmembrane region" description="Helical" evidence="7">
    <location>
        <begin position="460"/>
        <end position="478"/>
    </location>
</feature>
<dbReference type="InterPro" id="IPR048254">
    <property type="entry name" value="CDP_ALCOHOL_P_TRANSF_CS"/>
</dbReference>
<feature type="transmembrane region" description="Helical" evidence="7">
    <location>
        <begin position="46"/>
        <end position="68"/>
    </location>
</feature>
<keyword evidence="9" id="KW-1185">Reference proteome</keyword>
<comment type="subcellular location">
    <subcellularLocation>
        <location evidence="1">Membrane</location>
    </subcellularLocation>
</comment>
<protein>
    <submittedName>
        <fullName evidence="8">CDP-alcohol phosphatidyltransferase</fullName>
    </submittedName>
</protein>
<evidence type="ECO:0000256" key="4">
    <source>
        <dbReference type="ARBA" id="ARBA00023136"/>
    </source>
</evidence>
<feature type="region of interest" description="Disordered" evidence="6">
    <location>
        <begin position="489"/>
        <end position="508"/>
    </location>
</feature>
<keyword evidence="7" id="KW-1133">Transmembrane helix</keyword>
<dbReference type="InterPro" id="IPR014472">
    <property type="entry name" value="CHOPT"/>
</dbReference>
<evidence type="ECO:0000256" key="6">
    <source>
        <dbReference type="SAM" id="MobiDB-lite"/>
    </source>
</evidence>
<reference evidence="8 9" key="1">
    <citation type="journal article" date="2021" name="MBio">
        <title>A New Model Trypanosomatid, Novymonas esmeraldas: Genomic Perception of Its 'Candidatus Pandoraea novymonadis' Endosymbiont.</title>
        <authorList>
            <person name="Zakharova A."/>
            <person name="Saura A."/>
            <person name="Butenko A."/>
            <person name="Podesvova L."/>
            <person name="Warmusova S."/>
            <person name="Kostygov A.Y."/>
            <person name="Nenarokova A."/>
            <person name="Lukes J."/>
            <person name="Opperdoes F.R."/>
            <person name="Yurchenko V."/>
        </authorList>
    </citation>
    <scope>NUCLEOTIDE SEQUENCE [LARGE SCALE GENOMIC DNA]</scope>
    <source>
        <strain evidence="8 9">E262AT.01</strain>
    </source>
</reference>
<accession>A0AAW0ETD3</accession>
<evidence type="ECO:0000313" key="8">
    <source>
        <dbReference type="EMBL" id="KAK7196846.1"/>
    </source>
</evidence>
<dbReference type="InterPro" id="IPR000462">
    <property type="entry name" value="CDP-OH_P_trans"/>
</dbReference>
<sequence length="621" mass="68884">MFSYLPSDAKERLARYVYSGEDRSYIYKYVWCPLCRAAVRRLPVWLAPNVITVAALVFVSITHTLLAYHMPKLTVLGSDYIARSELSKTALPFAHEFLPPPPGYVFVLAAAALFLYQFLDNLDGHQARRTRTSSPLGLLMDHGCDALNCVVGSLSVAAAVSAGPGWRTWLVVLNAVVVFFMNTWEEFYRGSLVLPVVNGPNEGILIAICIYMWTAWVGGPQWWANNAVEVSSRWLPQVLHQPAPQAAVAVEAALLRRVCPLLTWGRDDADELSLLPFVLNLNCTAAYRESPPMPTRIPFAVDPLTARYEETVLGKVWLGQSMVQRAVLRLYGSSEAVLRVRFNSLAVLFMTVSTVLTAVGNVYQVHRAIRSTPVSELQRKFGGGAFTTRFPFLQALSRLLPLLAITLLANVWFVTSQEDVFRRHPRLFCWTVGLLYTKLAIHLMLAHLCSAEYRPLRRTLAPFLLFGVHIALTYLHNVSQLRRQKKLHSGYGGGSSSSNSTGGGVGTQAALRQAPTSPLYTVSGSALSGGGTGLNYSTARITASATYADYAYDLDEELILYEFFALSVITFVHLVWNVVREVATVLEVPVFVVPRAKQEALRATIEAERQAVRLDKQRKSQ</sequence>
<evidence type="ECO:0000256" key="5">
    <source>
        <dbReference type="RuleBase" id="RU003750"/>
    </source>
</evidence>
<comment type="similarity">
    <text evidence="2 5">Belongs to the CDP-alcohol phosphatidyltransferase class-I family.</text>
</comment>
<feature type="transmembrane region" description="Helical" evidence="7">
    <location>
        <begin position="342"/>
        <end position="363"/>
    </location>
</feature>
<dbReference type="Gene3D" id="1.20.120.1760">
    <property type="match status" value="1"/>
</dbReference>
<dbReference type="PANTHER" id="PTHR10414">
    <property type="entry name" value="ETHANOLAMINEPHOSPHOTRANSFERASE"/>
    <property type="match status" value="1"/>
</dbReference>
<dbReference type="InterPro" id="IPR043130">
    <property type="entry name" value="CDP-OH_PTrfase_TM_dom"/>
</dbReference>
<organism evidence="8 9">
    <name type="scientific">Novymonas esmeraldas</name>
    <dbReference type="NCBI Taxonomy" id="1808958"/>
    <lineage>
        <taxon>Eukaryota</taxon>
        <taxon>Discoba</taxon>
        <taxon>Euglenozoa</taxon>
        <taxon>Kinetoplastea</taxon>
        <taxon>Metakinetoplastina</taxon>
        <taxon>Trypanosomatida</taxon>
        <taxon>Trypanosomatidae</taxon>
        <taxon>Novymonas</taxon>
    </lineage>
</organism>
<feature type="transmembrane region" description="Helical" evidence="7">
    <location>
        <begin position="204"/>
        <end position="224"/>
    </location>
</feature>
<dbReference type="GO" id="GO:0016780">
    <property type="term" value="F:phosphotransferase activity, for other substituted phosphate groups"/>
    <property type="evidence" value="ECO:0007669"/>
    <property type="project" value="InterPro"/>
</dbReference>
<feature type="transmembrane region" description="Helical" evidence="7">
    <location>
        <begin position="427"/>
        <end position="448"/>
    </location>
</feature>
<name>A0AAW0ETD3_9TRYP</name>
<dbReference type="AlphaFoldDB" id="A0AAW0ETD3"/>
<evidence type="ECO:0000256" key="7">
    <source>
        <dbReference type="SAM" id="Phobius"/>
    </source>
</evidence>
<keyword evidence="3 5" id="KW-0808">Transferase</keyword>
<dbReference type="GO" id="GO:0016020">
    <property type="term" value="C:membrane"/>
    <property type="evidence" value="ECO:0007669"/>
    <property type="project" value="UniProtKB-SubCell"/>
</dbReference>
<proteinExistence type="inferred from homology"/>
<comment type="caution">
    <text evidence="8">The sequence shown here is derived from an EMBL/GenBank/DDBJ whole genome shotgun (WGS) entry which is preliminary data.</text>
</comment>
<evidence type="ECO:0000256" key="3">
    <source>
        <dbReference type="ARBA" id="ARBA00022679"/>
    </source>
</evidence>
<dbReference type="PROSITE" id="PS00379">
    <property type="entry name" value="CDP_ALCOHOL_P_TRANSF"/>
    <property type="match status" value="1"/>
</dbReference>
<feature type="transmembrane region" description="Helical" evidence="7">
    <location>
        <begin position="395"/>
        <end position="415"/>
    </location>
</feature>
<dbReference type="PANTHER" id="PTHR10414:SF37">
    <property type="entry name" value="BB IN A BOXCAR, ISOFORM C"/>
    <property type="match status" value="1"/>
</dbReference>
<feature type="compositionally biased region" description="Gly residues" evidence="6">
    <location>
        <begin position="490"/>
        <end position="506"/>
    </location>
</feature>
<keyword evidence="7" id="KW-0812">Transmembrane</keyword>